<dbReference type="InterPro" id="IPR001188">
    <property type="entry name" value="Sperm_putr-bd"/>
</dbReference>
<dbReference type="GO" id="GO:0019808">
    <property type="term" value="F:polyamine binding"/>
    <property type="evidence" value="ECO:0007669"/>
    <property type="project" value="InterPro"/>
</dbReference>
<dbReference type="Proteomes" id="UP000064189">
    <property type="component" value="Unassembled WGS sequence"/>
</dbReference>
<keyword evidence="1 2" id="KW-0732">Signal</keyword>
<comment type="caution">
    <text evidence="3">The sequence shown here is derived from an EMBL/GenBank/DDBJ whole genome shotgun (WGS) entry which is preliminary data.</text>
</comment>
<dbReference type="Gene3D" id="3.40.190.10">
    <property type="entry name" value="Periplasmic binding protein-like II"/>
    <property type="match status" value="2"/>
</dbReference>
<dbReference type="PANTHER" id="PTHR30006:SF2">
    <property type="entry name" value="ABC TRANSPORTER SUBSTRATE-BINDING PROTEIN"/>
    <property type="match status" value="1"/>
</dbReference>
<proteinExistence type="predicted"/>
<evidence type="ECO:0000256" key="1">
    <source>
        <dbReference type="ARBA" id="ARBA00022729"/>
    </source>
</evidence>
<dbReference type="PROSITE" id="PS51257">
    <property type="entry name" value="PROKAR_LIPOPROTEIN"/>
    <property type="match status" value="1"/>
</dbReference>
<dbReference type="PRINTS" id="PR00909">
    <property type="entry name" value="SPERMDNBNDNG"/>
</dbReference>
<dbReference type="Pfam" id="PF13416">
    <property type="entry name" value="SBP_bac_8"/>
    <property type="match status" value="1"/>
</dbReference>
<dbReference type="GO" id="GO:0015846">
    <property type="term" value="P:polyamine transport"/>
    <property type="evidence" value="ECO:0007669"/>
    <property type="project" value="InterPro"/>
</dbReference>
<dbReference type="GO" id="GO:0015888">
    <property type="term" value="P:thiamine transport"/>
    <property type="evidence" value="ECO:0007669"/>
    <property type="project" value="TreeGrafter"/>
</dbReference>
<evidence type="ECO:0000313" key="4">
    <source>
        <dbReference type="Proteomes" id="UP000064189"/>
    </source>
</evidence>
<protein>
    <submittedName>
        <fullName evidence="3">ABC transporter substrate-binding protein</fullName>
    </submittedName>
</protein>
<accession>A0A120GP43</accession>
<dbReference type="SUPFAM" id="SSF53850">
    <property type="entry name" value="Periplasmic binding protein-like II"/>
    <property type="match status" value="1"/>
</dbReference>
<gene>
    <name evidence="3" type="ORF">AS888_21920</name>
</gene>
<dbReference type="GO" id="GO:0030976">
    <property type="term" value="F:thiamine pyrophosphate binding"/>
    <property type="evidence" value="ECO:0007669"/>
    <property type="project" value="TreeGrafter"/>
</dbReference>
<name>A0A120GP43_9BACI</name>
<dbReference type="GO" id="GO:0030288">
    <property type="term" value="C:outer membrane-bounded periplasmic space"/>
    <property type="evidence" value="ECO:0007669"/>
    <property type="project" value="TreeGrafter"/>
</dbReference>
<evidence type="ECO:0000313" key="3">
    <source>
        <dbReference type="EMBL" id="KWW17272.1"/>
    </source>
</evidence>
<dbReference type="GO" id="GO:0030975">
    <property type="term" value="F:thiamine binding"/>
    <property type="evidence" value="ECO:0007669"/>
    <property type="project" value="TreeGrafter"/>
</dbReference>
<keyword evidence="4" id="KW-1185">Reference proteome</keyword>
<feature type="chain" id="PRO_5039344430" evidence="2">
    <location>
        <begin position="18"/>
        <end position="366"/>
    </location>
</feature>
<dbReference type="InterPro" id="IPR006059">
    <property type="entry name" value="SBP"/>
</dbReference>
<feature type="signal peptide" evidence="2">
    <location>
        <begin position="1"/>
        <end position="17"/>
    </location>
</feature>
<reference evidence="3 4" key="1">
    <citation type="submission" date="2015-11" db="EMBL/GenBank/DDBJ databases">
        <title>Genome Sequence of Bacillus simplex strain VanAntwerpen2.</title>
        <authorList>
            <person name="Couger M.B."/>
        </authorList>
    </citation>
    <scope>NUCLEOTIDE SEQUENCE [LARGE SCALE GENOMIC DNA]</scope>
    <source>
        <strain evidence="3 4">VanAntwerpen02</strain>
    </source>
</reference>
<dbReference type="RefSeq" id="WP_061142819.1">
    <property type="nucleotide sequence ID" value="NZ_LNNH01000028.1"/>
</dbReference>
<dbReference type="PANTHER" id="PTHR30006">
    <property type="entry name" value="THIAMINE-BINDING PERIPLASMIC PROTEIN-RELATED"/>
    <property type="match status" value="1"/>
</dbReference>
<evidence type="ECO:0000256" key="2">
    <source>
        <dbReference type="SAM" id="SignalP"/>
    </source>
</evidence>
<dbReference type="EMBL" id="LNNH01000028">
    <property type="protein sequence ID" value="KWW17272.1"/>
    <property type="molecule type" value="Genomic_DNA"/>
</dbReference>
<dbReference type="CDD" id="cd13589">
    <property type="entry name" value="PBP2_polyamine_RpCGA009"/>
    <property type="match status" value="1"/>
</dbReference>
<organism evidence="3 4">
    <name type="scientific">Peribacillus simplex</name>
    <dbReference type="NCBI Taxonomy" id="1478"/>
    <lineage>
        <taxon>Bacteria</taxon>
        <taxon>Bacillati</taxon>
        <taxon>Bacillota</taxon>
        <taxon>Bacilli</taxon>
        <taxon>Bacillales</taxon>
        <taxon>Bacillaceae</taxon>
        <taxon>Peribacillus</taxon>
    </lineage>
</organism>
<dbReference type="AlphaFoldDB" id="A0A120GP43"/>
<sequence length="366" mass="39669">MKKIMSLLSIIILVALAGCGNPTPQKPGESVQTNSGEKGEKKITIAGNGGVIESAIRDVIAPKFKEETGITVNYISGLSGEILSKVELQKNAPQIDIAFFVPVDVIRAKEKELIEPVDESNVPNMKSVDPRFIPAEKAAAPVFGLVIAPAYNTETFKKEKLKPIESWNDLVSPDYEGKTAFADITNDWGFNTLNGLAISNGGSTENIEPGLEKAKDLAGYSNTFYKNSTQMMPAIQQGAADITVMGSYSIGELAVSGIPIKMAVPKEGVPLQAFSAGLVKNTPNSKEALEFINYLVSKEAQQLISEKGFYPTVEGMKIPEKYEESIGLKESDKTFKPDFAKFAEIRAEVSDRWAKEVTPELGTKLK</sequence>